<evidence type="ECO:0000256" key="1">
    <source>
        <dbReference type="SAM" id="MobiDB-lite"/>
    </source>
</evidence>
<dbReference type="RefSeq" id="WP_252954446.1">
    <property type="nucleotide sequence ID" value="NZ_JAFIRR010000104.1"/>
</dbReference>
<name>A0ABT1D7C3_9PROT</name>
<organism evidence="3 4">
    <name type="scientific">Siccirubricoccus soli</name>
    <dbReference type="NCBI Taxonomy" id="2899147"/>
    <lineage>
        <taxon>Bacteria</taxon>
        <taxon>Pseudomonadati</taxon>
        <taxon>Pseudomonadota</taxon>
        <taxon>Alphaproteobacteria</taxon>
        <taxon>Acetobacterales</taxon>
        <taxon>Roseomonadaceae</taxon>
        <taxon>Siccirubricoccus</taxon>
    </lineage>
</organism>
<feature type="region of interest" description="Disordered" evidence="1">
    <location>
        <begin position="25"/>
        <end position="58"/>
    </location>
</feature>
<gene>
    <name evidence="3" type="ORF">JYK14_16810</name>
</gene>
<evidence type="ECO:0000313" key="4">
    <source>
        <dbReference type="Proteomes" id="UP001523392"/>
    </source>
</evidence>
<dbReference type="Proteomes" id="UP001523392">
    <property type="component" value="Unassembled WGS sequence"/>
</dbReference>
<evidence type="ECO:0000313" key="3">
    <source>
        <dbReference type="EMBL" id="MCO6417811.1"/>
    </source>
</evidence>
<sequence>MCRLALLLPGLLLGFVLLAATRTGTDAPPARPSNWANTQQLSAPLTRPPVQNWATPSR</sequence>
<feature type="compositionally biased region" description="Polar residues" evidence="1">
    <location>
        <begin position="34"/>
        <end position="43"/>
    </location>
</feature>
<evidence type="ECO:0000256" key="2">
    <source>
        <dbReference type="SAM" id="SignalP"/>
    </source>
</evidence>
<keyword evidence="2" id="KW-0732">Signal</keyword>
<feature type="chain" id="PRO_5046074124" evidence="2">
    <location>
        <begin position="20"/>
        <end position="58"/>
    </location>
</feature>
<reference evidence="3 4" key="1">
    <citation type="submission" date="2021-12" db="EMBL/GenBank/DDBJ databases">
        <title>Siccirubricoccus leaddurans sp. nov., a high concentration Zn2+ tolerance bacterium.</title>
        <authorList>
            <person name="Cao Y."/>
        </authorList>
    </citation>
    <scope>NUCLEOTIDE SEQUENCE [LARGE SCALE GENOMIC DNA]</scope>
    <source>
        <strain evidence="3 4">KC 17139</strain>
    </source>
</reference>
<accession>A0ABT1D7C3</accession>
<keyword evidence="4" id="KW-1185">Reference proteome</keyword>
<dbReference type="EMBL" id="JAFIRR010000104">
    <property type="protein sequence ID" value="MCO6417811.1"/>
    <property type="molecule type" value="Genomic_DNA"/>
</dbReference>
<protein>
    <submittedName>
        <fullName evidence="3">Uncharacterized protein</fullName>
    </submittedName>
</protein>
<proteinExistence type="predicted"/>
<feature type="signal peptide" evidence="2">
    <location>
        <begin position="1"/>
        <end position="19"/>
    </location>
</feature>
<comment type="caution">
    <text evidence="3">The sequence shown here is derived from an EMBL/GenBank/DDBJ whole genome shotgun (WGS) entry which is preliminary data.</text>
</comment>